<reference evidence="6" key="1">
    <citation type="submission" date="2023-03" db="EMBL/GenBank/DDBJ databases">
        <title>Massive genome expansion in bonnet fungi (Mycena s.s.) driven by repeated elements and novel gene families across ecological guilds.</title>
        <authorList>
            <consortium name="Lawrence Berkeley National Laboratory"/>
            <person name="Harder C.B."/>
            <person name="Miyauchi S."/>
            <person name="Viragh M."/>
            <person name="Kuo A."/>
            <person name="Thoen E."/>
            <person name="Andreopoulos B."/>
            <person name="Lu D."/>
            <person name="Skrede I."/>
            <person name="Drula E."/>
            <person name="Henrissat B."/>
            <person name="Morin E."/>
            <person name="Kohler A."/>
            <person name="Barry K."/>
            <person name="LaButti K."/>
            <person name="Morin E."/>
            <person name="Salamov A."/>
            <person name="Lipzen A."/>
            <person name="Mereny Z."/>
            <person name="Hegedus B."/>
            <person name="Baldrian P."/>
            <person name="Stursova M."/>
            <person name="Weitz H."/>
            <person name="Taylor A."/>
            <person name="Grigoriev I.V."/>
            <person name="Nagy L.G."/>
            <person name="Martin F."/>
            <person name="Kauserud H."/>
        </authorList>
    </citation>
    <scope>NUCLEOTIDE SEQUENCE</scope>
    <source>
        <strain evidence="6">CBHHK002</strain>
    </source>
</reference>
<comment type="subcellular location">
    <subcellularLocation>
        <location evidence="1">Nucleus</location>
    </subcellularLocation>
</comment>
<dbReference type="GO" id="GO:0005634">
    <property type="term" value="C:nucleus"/>
    <property type="evidence" value="ECO:0007669"/>
    <property type="project" value="UniProtKB-SubCell"/>
</dbReference>
<evidence type="ECO:0000256" key="3">
    <source>
        <dbReference type="ARBA" id="ARBA00022771"/>
    </source>
</evidence>
<evidence type="ECO:0000256" key="5">
    <source>
        <dbReference type="ARBA" id="ARBA00023242"/>
    </source>
</evidence>
<dbReference type="Proteomes" id="UP001218218">
    <property type="component" value="Unassembled WGS sequence"/>
</dbReference>
<comment type="caution">
    <text evidence="6">The sequence shown here is derived from an EMBL/GenBank/DDBJ whole genome shotgun (WGS) entry which is preliminary data.</text>
</comment>
<dbReference type="EMBL" id="JARIHO010000017">
    <property type="protein sequence ID" value="KAJ7348431.1"/>
    <property type="molecule type" value="Genomic_DNA"/>
</dbReference>
<dbReference type="AlphaFoldDB" id="A0AAD7ESD2"/>
<evidence type="ECO:0000313" key="6">
    <source>
        <dbReference type="EMBL" id="KAJ7348431.1"/>
    </source>
</evidence>
<keyword evidence="7" id="KW-1185">Reference proteome</keyword>
<dbReference type="InterPro" id="IPR052035">
    <property type="entry name" value="ZnF_BED_domain_contain"/>
</dbReference>
<evidence type="ECO:0000256" key="4">
    <source>
        <dbReference type="ARBA" id="ARBA00022833"/>
    </source>
</evidence>
<name>A0AAD7ESD2_9AGAR</name>
<evidence type="ECO:0000256" key="1">
    <source>
        <dbReference type="ARBA" id="ARBA00004123"/>
    </source>
</evidence>
<sequence length="430" mass="48447">MEKFDIQFTPASSQIRCIAHVVNLVVQKFLSALDEASDPKDDDYYVPSKDQPFHYDVNNDPIQRALETEPILVDADDAEEERVDHADAALLGELADEFADLTPLKKLRLICTKICSSPQRRRAFRLIADEKYGGLLHAPHRRLTSLLPVRDVKHRWNYTEAMITRARLLRAVKEWTMLEKLGNILTEFTNVTLQMSKSKTPTLPWVLPMYEQMLQHLTKASEDAGLPSALQLAAGAGLVKLKHYYNKAQNCQFYVIATILHPCLGLSWFAAQTDRKERMERAKVLFQHVYESYKNIFNDEMRTKNTAPAAVCTARPAGQTSFLDRICSFDVSAGLLPAVQAGELELFYAAPITYGTGTRKGLLVWWKVSYITEPSMPHLTKLWIGIWCPLSGCLTDGTRLPRHPSAQCIHRVTVLPVTASVPRGAIINEG</sequence>
<dbReference type="SUPFAM" id="SSF53098">
    <property type="entry name" value="Ribonuclease H-like"/>
    <property type="match status" value="1"/>
</dbReference>
<evidence type="ECO:0000313" key="7">
    <source>
        <dbReference type="Proteomes" id="UP001218218"/>
    </source>
</evidence>
<protein>
    <submittedName>
        <fullName evidence="6">Uncharacterized protein</fullName>
    </submittedName>
</protein>
<keyword evidence="5" id="KW-0539">Nucleus</keyword>
<evidence type="ECO:0000256" key="2">
    <source>
        <dbReference type="ARBA" id="ARBA00022723"/>
    </source>
</evidence>
<dbReference type="PANTHER" id="PTHR46481">
    <property type="entry name" value="ZINC FINGER BED DOMAIN-CONTAINING PROTEIN 4"/>
    <property type="match status" value="1"/>
</dbReference>
<dbReference type="InterPro" id="IPR012337">
    <property type="entry name" value="RNaseH-like_sf"/>
</dbReference>
<keyword evidence="3" id="KW-0863">Zinc-finger</keyword>
<accession>A0AAD7ESD2</accession>
<dbReference type="GO" id="GO:0008270">
    <property type="term" value="F:zinc ion binding"/>
    <property type="evidence" value="ECO:0007669"/>
    <property type="project" value="UniProtKB-KW"/>
</dbReference>
<gene>
    <name evidence="6" type="ORF">DFH08DRAFT_698294</name>
</gene>
<keyword evidence="2" id="KW-0479">Metal-binding</keyword>
<organism evidence="6 7">
    <name type="scientific">Mycena albidolilacea</name>
    <dbReference type="NCBI Taxonomy" id="1033008"/>
    <lineage>
        <taxon>Eukaryota</taxon>
        <taxon>Fungi</taxon>
        <taxon>Dikarya</taxon>
        <taxon>Basidiomycota</taxon>
        <taxon>Agaricomycotina</taxon>
        <taxon>Agaricomycetes</taxon>
        <taxon>Agaricomycetidae</taxon>
        <taxon>Agaricales</taxon>
        <taxon>Marasmiineae</taxon>
        <taxon>Mycenaceae</taxon>
        <taxon>Mycena</taxon>
    </lineage>
</organism>
<keyword evidence="4" id="KW-0862">Zinc</keyword>
<dbReference type="PANTHER" id="PTHR46481:SF10">
    <property type="entry name" value="ZINC FINGER BED DOMAIN-CONTAINING PROTEIN 39"/>
    <property type="match status" value="1"/>
</dbReference>
<proteinExistence type="predicted"/>